<organism evidence="8 9">
    <name type="scientific">Glutamicibacter creatinolyticus</name>
    <dbReference type="NCBI Taxonomy" id="162496"/>
    <lineage>
        <taxon>Bacteria</taxon>
        <taxon>Bacillati</taxon>
        <taxon>Actinomycetota</taxon>
        <taxon>Actinomycetes</taxon>
        <taxon>Micrococcales</taxon>
        <taxon>Micrococcaceae</taxon>
        <taxon>Glutamicibacter</taxon>
    </lineage>
</organism>
<dbReference type="Proteomes" id="UP000307000">
    <property type="component" value="Chromosome"/>
</dbReference>
<dbReference type="GO" id="GO:0005886">
    <property type="term" value="C:plasma membrane"/>
    <property type="evidence" value="ECO:0007669"/>
    <property type="project" value="UniProtKB-SubCell"/>
</dbReference>
<evidence type="ECO:0000313" key="8">
    <source>
        <dbReference type="EMBL" id="QCY46049.1"/>
    </source>
</evidence>
<dbReference type="InterPro" id="IPR011577">
    <property type="entry name" value="Cyt_b561_bac/Ni-Hgenase"/>
</dbReference>
<evidence type="ECO:0000313" key="9">
    <source>
        <dbReference type="Proteomes" id="UP000307000"/>
    </source>
</evidence>
<keyword evidence="9" id="KW-1185">Reference proteome</keyword>
<dbReference type="Pfam" id="PF01292">
    <property type="entry name" value="Ni_hydr_CYTB"/>
    <property type="match status" value="1"/>
</dbReference>
<evidence type="ECO:0000256" key="3">
    <source>
        <dbReference type="ARBA" id="ARBA00022692"/>
    </source>
</evidence>
<evidence type="ECO:0000256" key="6">
    <source>
        <dbReference type="SAM" id="Phobius"/>
    </source>
</evidence>
<feature type="transmembrane region" description="Helical" evidence="6">
    <location>
        <begin position="235"/>
        <end position="256"/>
    </location>
</feature>
<evidence type="ECO:0000256" key="1">
    <source>
        <dbReference type="ARBA" id="ARBA00004651"/>
    </source>
</evidence>
<sequence length="313" mass="35504">MSTIGKKPSRTGKATPPPWLRPVLTVAAALIVAALVVLLARWLRTLEPVQDFLTRYPGHSTLPQNAPVGFPAWMGWQHFLNMFLIVLIIRSGWQVRSTGRPRTFWTRNNKGLVKTKGTPKKISLELWFHLSLDALWVLNGLVFYILLFFTGQWMRIVPTHWDVFPNALSSALQYASFDWPLENSWTNYNALQMITYFLVVFVAAPLAIITGLRMSNAWPKQARINKAYPIELARAIHLPTMLFFVMFIIVHVVLVFSTGALRNLNHMYAARDDTGWLGLWVFIGSVVVVVAGWLLARPIFLRPIAGLTGKLSR</sequence>
<accession>A0A5B7WQ99</accession>
<keyword evidence="5 6" id="KW-0472">Membrane</keyword>
<protein>
    <recommendedName>
        <fullName evidence="7">Cytochrome b561 bacterial/Ni-hydrogenase domain-containing protein</fullName>
    </recommendedName>
</protein>
<feature type="domain" description="Cytochrome b561 bacterial/Ni-hydrogenase" evidence="7">
    <location>
        <begin position="70"/>
        <end position="262"/>
    </location>
</feature>
<comment type="subcellular location">
    <subcellularLocation>
        <location evidence="1">Cell membrane</location>
        <topology evidence="1">Multi-pass membrane protein</topology>
    </subcellularLocation>
</comment>
<feature type="transmembrane region" description="Helical" evidence="6">
    <location>
        <begin position="126"/>
        <end position="149"/>
    </location>
</feature>
<dbReference type="EMBL" id="CP034412">
    <property type="protein sequence ID" value="QCY46049.1"/>
    <property type="molecule type" value="Genomic_DNA"/>
</dbReference>
<keyword evidence="2" id="KW-1003">Cell membrane</keyword>
<feature type="transmembrane region" description="Helical" evidence="6">
    <location>
        <begin position="276"/>
        <end position="296"/>
    </location>
</feature>
<dbReference type="GO" id="GO:0022904">
    <property type="term" value="P:respiratory electron transport chain"/>
    <property type="evidence" value="ECO:0007669"/>
    <property type="project" value="InterPro"/>
</dbReference>
<evidence type="ECO:0000256" key="4">
    <source>
        <dbReference type="ARBA" id="ARBA00022989"/>
    </source>
</evidence>
<evidence type="ECO:0000256" key="2">
    <source>
        <dbReference type="ARBA" id="ARBA00022475"/>
    </source>
</evidence>
<dbReference type="InterPro" id="IPR016174">
    <property type="entry name" value="Di-haem_cyt_TM"/>
</dbReference>
<name>A0A5B7WQ99_9MICC</name>
<gene>
    <name evidence="8" type="ORF">GcLGCM259_0266</name>
</gene>
<dbReference type="KEGG" id="gcr:GcLGCM259_0266"/>
<evidence type="ECO:0000259" key="7">
    <source>
        <dbReference type="Pfam" id="PF01292"/>
    </source>
</evidence>
<dbReference type="SUPFAM" id="SSF81342">
    <property type="entry name" value="Transmembrane di-heme cytochromes"/>
    <property type="match status" value="1"/>
</dbReference>
<reference evidence="8 9" key="1">
    <citation type="submission" date="2018-12" db="EMBL/GenBank/DDBJ databases">
        <title>Complete Genome Sequence of Glutamicibacter creatinolyticus strain LGCM259,isolated from an abscess of a 12-year-old mare in Italy.</title>
        <authorList>
            <person name="Santos R.G."/>
            <person name="Silva A.L."/>
            <person name="Seyffert N."/>
            <person name="Castro T.L.P."/>
            <person name="Attili A.R."/>
            <person name="Rifici C."/>
            <person name="Mazzullo G."/>
            <person name="Brenig B."/>
            <person name="Venanzi F."/>
            <person name="Azevedo V."/>
        </authorList>
    </citation>
    <scope>NUCLEOTIDE SEQUENCE [LARGE SCALE GENOMIC DNA]</scope>
    <source>
        <strain evidence="8 9">LGCM 259</strain>
    </source>
</reference>
<keyword evidence="3 6" id="KW-0812">Transmembrane</keyword>
<dbReference type="AlphaFoldDB" id="A0A5B7WQ99"/>
<evidence type="ECO:0000256" key="5">
    <source>
        <dbReference type="ARBA" id="ARBA00023136"/>
    </source>
</evidence>
<dbReference type="Gene3D" id="1.20.950.20">
    <property type="entry name" value="Transmembrane di-heme cytochromes, Chain C"/>
    <property type="match status" value="1"/>
</dbReference>
<feature type="transmembrane region" description="Helical" evidence="6">
    <location>
        <begin position="193"/>
        <end position="214"/>
    </location>
</feature>
<keyword evidence="4 6" id="KW-1133">Transmembrane helix</keyword>
<proteinExistence type="predicted"/>
<feature type="transmembrane region" description="Helical" evidence="6">
    <location>
        <begin position="20"/>
        <end position="43"/>
    </location>
</feature>
<feature type="transmembrane region" description="Helical" evidence="6">
    <location>
        <begin position="73"/>
        <end position="93"/>
    </location>
</feature>
<dbReference type="RefSeq" id="WP_138925531.1">
    <property type="nucleotide sequence ID" value="NZ_CP034412.1"/>
</dbReference>
<dbReference type="GO" id="GO:0009055">
    <property type="term" value="F:electron transfer activity"/>
    <property type="evidence" value="ECO:0007669"/>
    <property type="project" value="InterPro"/>
</dbReference>